<name>A8M8U1_CALMQ</name>
<evidence type="ECO:0000256" key="3">
    <source>
        <dbReference type="ARBA" id="ARBA00022679"/>
    </source>
</evidence>
<feature type="binding site" evidence="6">
    <location>
        <position position="58"/>
    </location>
    <ligand>
        <name>S-adenosyl-L-methionine</name>
        <dbReference type="ChEBI" id="CHEBI:59789"/>
    </ligand>
</feature>
<dbReference type="KEGG" id="cma:Cmaq_1334"/>
<dbReference type="PANTHER" id="PTHR11727:SF7">
    <property type="entry name" value="DIMETHYLADENOSINE TRANSFERASE-RELATED"/>
    <property type="match status" value="1"/>
</dbReference>
<feature type="binding site" evidence="6">
    <location>
        <position position="119"/>
    </location>
    <ligand>
        <name>S-adenosyl-L-methionine</name>
        <dbReference type="ChEBI" id="CHEBI:59789"/>
    </ligand>
</feature>
<evidence type="ECO:0000313" key="8">
    <source>
        <dbReference type="EMBL" id="ABW02160.1"/>
    </source>
</evidence>
<dbReference type="GeneID" id="5710430"/>
<dbReference type="InterPro" id="IPR011530">
    <property type="entry name" value="rRNA_adenine_dimethylase"/>
</dbReference>
<dbReference type="SMART" id="SM00650">
    <property type="entry name" value="rADc"/>
    <property type="match status" value="1"/>
</dbReference>
<dbReference type="eggNOG" id="arCOG04131">
    <property type="taxonomic scope" value="Archaea"/>
</dbReference>
<comment type="similarity">
    <text evidence="6">Belongs to the class I-like SAM-binding methyltransferase superfamily. rRNA adenine N(6)-methyltransferase family.</text>
</comment>
<protein>
    <submittedName>
        <fullName evidence="8">Ribosomal RNA adenine methylase transferase</fullName>
    </submittedName>
</protein>
<evidence type="ECO:0000256" key="2">
    <source>
        <dbReference type="ARBA" id="ARBA00022603"/>
    </source>
</evidence>
<dbReference type="PANTHER" id="PTHR11727">
    <property type="entry name" value="DIMETHYLADENOSINE TRANSFERASE"/>
    <property type="match status" value="1"/>
</dbReference>
<organism evidence="8 9">
    <name type="scientific">Caldivirga maquilingensis (strain ATCC 700844 / DSM 13496 / JCM 10307 / IC-167)</name>
    <dbReference type="NCBI Taxonomy" id="397948"/>
    <lineage>
        <taxon>Archaea</taxon>
        <taxon>Thermoproteota</taxon>
        <taxon>Thermoprotei</taxon>
        <taxon>Thermoproteales</taxon>
        <taxon>Thermoproteaceae</taxon>
        <taxon>Caldivirga</taxon>
    </lineage>
</organism>
<feature type="binding site" evidence="6">
    <location>
        <position position="34"/>
    </location>
    <ligand>
        <name>S-adenosyl-L-methionine</name>
        <dbReference type="ChEBI" id="CHEBI:59789"/>
    </ligand>
</feature>
<evidence type="ECO:0000313" key="9">
    <source>
        <dbReference type="Proteomes" id="UP000001137"/>
    </source>
</evidence>
<feature type="binding site" evidence="6">
    <location>
        <position position="104"/>
    </location>
    <ligand>
        <name>S-adenosyl-L-methionine</name>
        <dbReference type="ChEBI" id="CHEBI:59789"/>
    </ligand>
</feature>
<keyword evidence="9" id="KW-1185">Reference proteome</keyword>
<dbReference type="AlphaFoldDB" id="A8M8U1"/>
<sequence length="273" mass="30485">MVSLNDFYAVDKWTLIKLAKSALGLGIRVGGDVHFMVDPVYLNTIAQLAKDEKVLEVGFGLSYLTHYLAKYAQHVFACDVNPMMIKAIKAIGLSEVNADLFICDALTYKPPIELTVVSNIPYSITSRLLLRLLTDYGARKLILTLQREVALRLAAKPGSTDYGRLSVITQCLSLVKVIKHVPPWAFWPRPKVYSAIVELKPLPKPCVDVRALESLTSKLFTQPNKKAIKVIKQFYGLREGEAPSYLLNKRVRELSVNEVAELVNVLINMGKIT</sequence>
<gene>
    <name evidence="8" type="ordered locus">Cmaq_1334</name>
</gene>
<evidence type="ECO:0000256" key="5">
    <source>
        <dbReference type="ARBA" id="ARBA00022884"/>
    </source>
</evidence>
<keyword evidence="4 6" id="KW-0949">S-adenosyl-L-methionine</keyword>
<evidence type="ECO:0000256" key="1">
    <source>
        <dbReference type="ARBA" id="ARBA00022552"/>
    </source>
</evidence>
<dbReference type="NCBIfam" id="TIGR00755">
    <property type="entry name" value="ksgA"/>
    <property type="match status" value="1"/>
</dbReference>
<dbReference type="PROSITE" id="PS51689">
    <property type="entry name" value="SAM_RNA_A_N6_MT"/>
    <property type="match status" value="1"/>
</dbReference>
<feature type="binding site" evidence="6">
    <location>
        <position position="79"/>
    </location>
    <ligand>
        <name>S-adenosyl-L-methionine</name>
        <dbReference type="ChEBI" id="CHEBI:59789"/>
    </ligand>
</feature>
<dbReference type="CDD" id="cd02440">
    <property type="entry name" value="AdoMet_MTases"/>
    <property type="match status" value="1"/>
</dbReference>
<dbReference type="InterPro" id="IPR020598">
    <property type="entry name" value="rRNA_Ade_methylase_Trfase_N"/>
</dbReference>
<feature type="binding site" evidence="6">
    <location>
        <position position="36"/>
    </location>
    <ligand>
        <name>S-adenosyl-L-methionine</name>
        <dbReference type="ChEBI" id="CHEBI:59789"/>
    </ligand>
</feature>
<feature type="domain" description="Ribosomal RNA adenine methylase transferase N-terminal" evidence="7">
    <location>
        <begin position="41"/>
        <end position="203"/>
    </location>
</feature>
<keyword evidence="1" id="KW-0698">rRNA processing</keyword>
<keyword evidence="2 6" id="KW-0489">Methyltransferase</keyword>
<dbReference type="InterPro" id="IPR029063">
    <property type="entry name" value="SAM-dependent_MTases_sf"/>
</dbReference>
<keyword evidence="3 6" id="KW-0808">Transferase</keyword>
<evidence type="ECO:0000259" key="7">
    <source>
        <dbReference type="SMART" id="SM00650"/>
    </source>
</evidence>
<proteinExistence type="inferred from homology"/>
<dbReference type="GO" id="GO:0003723">
    <property type="term" value="F:RNA binding"/>
    <property type="evidence" value="ECO:0007669"/>
    <property type="project" value="UniProtKB-UniRule"/>
</dbReference>
<dbReference type="Gene3D" id="3.40.50.150">
    <property type="entry name" value="Vaccinia Virus protein VP39"/>
    <property type="match status" value="1"/>
</dbReference>
<evidence type="ECO:0000256" key="4">
    <source>
        <dbReference type="ARBA" id="ARBA00022691"/>
    </source>
</evidence>
<dbReference type="Proteomes" id="UP000001137">
    <property type="component" value="Chromosome"/>
</dbReference>
<dbReference type="Pfam" id="PF00398">
    <property type="entry name" value="RrnaAD"/>
    <property type="match status" value="1"/>
</dbReference>
<accession>A8M8U1</accession>
<keyword evidence="5 6" id="KW-0694">RNA-binding</keyword>
<dbReference type="OrthoDB" id="9883at2157"/>
<reference evidence="8 9" key="1">
    <citation type="submission" date="2007-10" db="EMBL/GenBank/DDBJ databases">
        <title>Complete sequence of Caldivirga maquilingensis IC-167.</title>
        <authorList>
            <consortium name="US DOE Joint Genome Institute"/>
            <person name="Copeland A."/>
            <person name="Lucas S."/>
            <person name="Lapidus A."/>
            <person name="Barry K."/>
            <person name="Glavina del Rio T."/>
            <person name="Dalin E."/>
            <person name="Tice H."/>
            <person name="Pitluck S."/>
            <person name="Saunders E."/>
            <person name="Brettin T."/>
            <person name="Bruce D."/>
            <person name="Detter J.C."/>
            <person name="Han C."/>
            <person name="Schmutz J."/>
            <person name="Larimer F."/>
            <person name="Land M."/>
            <person name="Hauser L."/>
            <person name="Kyrpides N."/>
            <person name="Ivanova N."/>
            <person name="Biddle J.F."/>
            <person name="Zhang Z."/>
            <person name="Fitz-Gibbon S.T."/>
            <person name="Lowe T.M."/>
            <person name="Saltikov C."/>
            <person name="House C.H."/>
            <person name="Richardson P."/>
        </authorList>
    </citation>
    <scope>NUCLEOTIDE SEQUENCE [LARGE SCALE GENOMIC DNA]</scope>
    <source>
        <strain evidence="9">ATCC 700844 / DSM 13496 / JCM 10307 / IC-167</strain>
    </source>
</reference>
<dbReference type="STRING" id="397948.Cmaq_1334"/>
<dbReference type="SUPFAM" id="SSF53335">
    <property type="entry name" value="S-adenosyl-L-methionine-dependent methyltransferases"/>
    <property type="match status" value="1"/>
</dbReference>
<dbReference type="EMBL" id="CP000852">
    <property type="protein sequence ID" value="ABW02160.1"/>
    <property type="molecule type" value="Genomic_DNA"/>
</dbReference>
<evidence type="ECO:0000256" key="6">
    <source>
        <dbReference type="PROSITE-ProRule" id="PRU01026"/>
    </source>
</evidence>
<dbReference type="RefSeq" id="WP_012186379.1">
    <property type="nucleotide sequence ID" value="NC_009954.1"/>
</dbReference>
<dbReference type="InterPro" id="IPR001737">
    <property type="entry name" value="KsgA/Erm"/>
</dbReference>
<dbReference type="HOGENOM" id="CLU_041220_0_2_2"/>
<dbReference type="GO" id="GO:0000179">
    <property type="term" value="F:rRNA (adenine-N6,N6-)-dimethyltransferase activity"/>
    <property type="evidence" value="ECO:0007669"/>
    <property type="project" value="UniProtKB-UniRule"/>
</dbReference>